<protein>
    <submittedName>
        <fullName evidence="2">HET-domain-containing protein</fullName>
    </submittedName>
</protein>
<accession>A0A1J7IKM2</accession>
<gene>
    <name evidence="2" type="ORF">CONLIGDRAFT_705762</name>
</gene>
<dbReference type="InterPro" id="IPR010730">
    <property type="entry name" value="HET"/>
</dbReference>
<dbReference type="PANTHER" id="PTHR33112">
    <property type="entry name" value="DOMAIN PROTEIN, PUTATIVE-RELATED"/>
    <property type="match status" value="1"/>
</dbReference>
<proteinExistence type="predicted"/>
<evidence type="ECO:0000313" key="3">
    <source>
        <dbReference type="Proteomes" id="UP000182658"/>
    </source>
</evidence>
<dbReference type="PANTHER" id="PTHR33112:SF16">
    <property type="entry name" value="HETEROKARYON INCOMPATIBILITY DOMAIN-CONTAINING PROTEIN"/>
    <property type="match status" value="1"/>
</dbReference>
<reference evidence="2 3" key="1">
    <citation type="submission" date="2016-10" db="EMBL/GenBank/DDBJ databases">
        <title>Draft genome sequence of Coniochaeta ligniaria NRRL30616, a lignocellulolytic fungus for bioabatement of inhibitors in plant biomass hydrolysates.</title>
        <authorList>
            <consortium name="DOE Joint Genome Institute"/>
            <person name="Jimenez D.J."/>
            <person name="Hector R.E."/>
            <person name="Riley R."/>
            <person name="Sun H."/>
            <person name="Grigoriev I.V."/>
            <person name="Van Elsas J.D."/>
            <person name="Nichols N.N."/>
        </authorList>
    </citation>
    <scope>NUCLEOTIDE SEQUENCE [LARGE SCALE GENOMIC DNA]</scope>
    <source>
        <strain evidence="2 3">NRRL 30616</strain>
    </source>
</reference>
<dbReference type="AlphaFoldDB" id="A0A1J7IKM2"/>
<dbReference type="InParanoid" id="A0A1J7IKM2"/>
<dbReference type="STRING" id="1408157.A0A1J7IKM2"/>
<organism evidence="2 3">
    <name type="scientific">Coniochaeta ligniaria NRRL 30616</name>
    <dbReference type="NCBI Taxonomy" id="1408157"/>
    <lineage>
        <taxon>Eukaryota</taxon>
        <taxon>Fungi</taxon>
        <taxon>Dikarya</taxon>
        <taxon>Ascomycota</taxon>
        <taxon>Pezizomycotina</taxon>
        <taxon>Sordariomycetes</taxon>
        <taxon>Sordariomycetidae</taxon>
        <taxon>Coniochaetales</taxon>
        <taxon>Coniochaetaceae</taxon>
        <taxon>Coniochaeta</taxon>
    </lineage>
</organism>
<evidence type="ECO:0000259" key="1">
    <source>
        <dbReference type="Pfam" id="PF06985"/>
    </source>
</evidence>
<dbReference type="Proteomes" id="UP000182658">
    <property type="component" value="Unassembled WGS sequence"/>
</dbReference>
<keyword evidence="3" id="KW-1185">Reference proteome</keyword>
<dbReference type="OrthoDB" id="5362512at2759"/>
<dbReference type="Pfam" id="PF06985">
    <property type="entry name" value="HET"/>
    <property type="match status" value="1"/>
</dbReference>
<name>A0A1J7IKM2_9PEZI</name>
<evidence type="ECO:0000313" key="2">
    <source>
        <dbReference type="EMBL" id="OIW27835.1"/>
    </source>
</evidence>
<dbReference type="EMBL" id="KV875099">
    <property type="protein sequence ID" value="OIW27835.1"/>
    <property type="molecule type" value="Genomic_DNA"/>
</dbReference>
<sequence>MSDGIPLQSLPPVFQDFIQTAKGLYVRYVWIDALCIIQDSETDWQREAAKMAEIYGNSFLTVAAAGSASPYDGIFAPRHASFNVAGVQCDVVHHFPNGPIAPAFPLLKRAWCYQERILAPRVLYYGPTEISWECRRSQACQCGSPFREYTRISLRALFEFCQTATTADAKARDRFWQKIIMQYSLLSFTKESDRLPALAGLIDYVKTISQDFLAGLRRDALVTDMLWYRRYPATTRERNQAGAAVWRAPSWSWAAIPGPVTYENLEYPKVLDAKCVHEGHSKTGRLVSGKVKLRCQTLTGKLIKAGSLDGPSEGWEHRPWDRPGSKLEIYIQNRAAEVYLDCCEDALLGLEVFVVRMATLAGRDQLLVLKKSEEAGESYIRIGYVDRSVTRRGPVVWDRLKKSWVWAKETRDITII</sequence>
<feature type="domain" description="Heterokaryon incompatibility" evidence="1">
    <location>
        <begin position="8"/>
        <end position="115"/>
    </location>
</feature>